<reference evidence="1 2" key="1">
    <citation type="submission" date="2023-10" db="EMBL/GenBank/DDBJ databases">
        <title>Chromosome-scale genome assembly provides insights into flower coloration mechanisms of Canna indica.</title>
        <authorList>
            <person name="Li C."/>
        </authorList>
    </citation>
    <scope>NUCLEOTIDE SEQUENCE [LARGE SCALE GENOMIC DNA]</scope>
    <source>
        <tissue evidence="1">Flower</tissue>
    </source>
</reference>
<keyword evidence="2" id="KW-1185">Reference proteome</keyword>
<dbReference type="PANTHER" id="PTHR46481">
    <property type="entry name" value="ZINC FINGER BED DOMAIN-CONTAINING PROTEIN 4"/>
    <property type="match status" value="1"/>
</dbReference>
<organism evidence="1 2">
    <name type="scientific">Canna indica</name>
    <name type="common">Indian-shot</name>
    <dbReference type="NCBI Taxonomy" id="4628"/>
    <lineage>
        <taxon>Eukaryota</taxon>
        <taxon>Viridiplantae</taxon>
        <taxon>Streptophyta</taxon>
        <taxon>Embryophyta</taxon>
        <taxon>Tracheophyta</taxon>
        <taxon>Spermatophyta</taxon>
        <taxon>Magnoliopsida</taxon>
        <taxon>Liliopsida</taxon>
        <taxon>Zingiberales</taxon>
        <taxon>Cannaceae</taxon>
        <taxon>Canna</taxon>
    </lineage>
</organism>
<dbReference type="InterPro" id="IPR052035">
    <property type="entry name" value="ZnF_BED_domain_contain"/>
</dbReference>
<dbReference type="SUPFAM" id="SSF53098">
    <property type="entry name" value="Ribonuclease H-like"/>
    <property type="match status" value="1"/>
</dbReference>
<dbReference type="SUPFAM" id="SSF140996">
    <property type="entry name" value="Hermes dimerisation domain"/>
    <property type="match status" value="1"/>
</dbReference>
<name>A0AAQ3KBQ4_9LILI</name>
<dbReference type="InterPro" id="IPR012337">
    <property type="entry name" value="RNaseH-like_sf"/>
</dbReference>
<sequence length="318" mass="37278">MLVEVLIKEHFKVYVDKEKGYIKGKCKYCQKEYAADTKKNGTSVLNYHVKLCRKIPGNEDKTQSRLSLQPLGDGESMGMLSTWKFDQAAIRKSLERMIIVDELPFKFVESEGFIEFMHDACPRFKFPSRWTVSRDCFQLYMDERLKLKHYLKKNDQRISITTDTWTSIQQINYMCITTHFIDRDWKLHNYVKKICPISSHKGTAIANGKYLHTRCIAHIINLIVQDGLKDLDPAIRWVREAVKYIRSSPARLKKFKECADSVKVECKSTLCLDVCTRWNFTYLMLSVAGKYENTFEIFELEYLYFEVEVDANSKDSVD</sequence>
<dbReference type="PANTHER" id="PTHR46481:SF7">
    <property type="entry name" value="ZINC FINGER BED DOMAIN-CONTAINING PROTEIN RICESLEEPER 2-LIKE"/>
    <property type="match status" value="1"/>
</dbReference>
<accession>A0AAQ3KBQ4</accession>
<evidence type="ECO:0000313" key="2">
    <source>
        <dbReference type="Proteomes" id="UP001327560"/>
    </source>
</evidence>
<proteinExistence type="predicted"/>
<dbReference type="Proteomes" id="UP001327560">
    <property type="component" value="Chromosome 4"/>
</dbReference>
<dbReference type="EMBL" id="CP136893">
    <property type="protein sequence ID" value="WOL04253.1"/>
    <property type="molecule type" value="Genomic_DNA"/>
</dbReference>
<gene>
    <name evidence="1" type="ORF">Cni_G12974</name>
</gene>
<protein>
    <submittedName>
        <fullName evidence="1">Zinc finger BED domain-containing protein RICESLEEPER 2-like</fullName>
    </submittedName>
</protein>
<dbReference type="AlphaFoldDB" id="A0AAQ3KBQ4"/>
<evidence type="ECO:0000313" key="1">
    <source>
        <dbReference type="EMBL" id="WOL04253.1"/>
    </source>
</evidence>